<dbReference type="GO" id="GO:0003677">
    <property type="term" value="F:DNA binding"/>
    <property type="evidence" value="ECO:0007669"/>
    <property type="project" value="UniProtKB-UniRule"/>
</dbReference>
<evidence type="ECO:0000256" key="1">
    <source>
        <dbReference type="ARBA" id="ARBA00022908"/>
    </source>
</evidence>
<keyword evidence="1" id="KW-0229">DNA integration</keyword>
<proteinExistence type="predicted"/>
<gene>
    <name evidence="6" type="ORF">Enr13x_37930</name>
</gene>
<dbReference type="KEGG" id="snep:Enr13x_37930"/>
<dbReference type="SUPFAM" id="SSF56349">
    <property type="entry name" value="DNA breaking-rejoining enzymes"/>
    <property type="match status" value="1"/>
</dbReference>
<keyword evidence="3" id="KW-0233">DNA recombination</keyword>
<organism evidence="6 7">
    <name type="scientific">Stieleria neptunia</name>
    <dbReference type="NCBI Taxonomy" id="2527979"/>
    <lineage>
        <taxon>Bacteria</taxon>
        <taxon>Pseudomonadati</taxon>
        <taxon>Planctomycetota</taxon>
        <taxon>Planctomycetia</taxon>
        <taxon>Pirellulales</taxon>
        <taxon>Pirellulaceae</taxon>
        <taxon>Stieleria</taxon>
    </lineage>
</organism>
<feature type="domain" description="Core-binding (CB)" evidence="5">
    <location>
        <begin position="3"/>
        <end position="88"/>
    </location>
</feature>
<dbReference type="Gene3D" id="1.10.150.130">
    <property type="match status" value="1"/>
</dbReference>
<evidence type="ECO:0000256" key="3">
    <source>
        <dbReference type="ARBA" id="ARBA00023172"/>
    </source>
</evidence>
<dbReference type="EMBL" id="CP037423">
    <property type="protein sequence ID" value="QDV43933.1"/>
    <property type="molecule type" value="Genomic_DNA"/>
</dbReference>
<dbReference type="AlphaFoldDB" id="A0A518HSV4"/>
<evidence type="ECO:0000313" key="7">
    <source>
        <dbReference type="Proteomes" id="UP000319004"/>
    </source>
</evidence>
<reference evidence="6 7" key="1">
    <citation type="submission" date="2019-03" db="EMBL/GenBank/DDBJ databases">
        <title>Deep-cultivation of Planctomycetes and their phenomic and genomic characterization uncovers novel biology.</title>
        <authorList>
            <person name="Wiegand S."/>
            <person name="Jogler M."/>
            <person name="Boedeker C."/>
            <person name="Pinto D."/>
            <person name="Vollmers J."/>
            <person name="Rivas-Marin E."/>
            <person name="Kohn T."/>
            <person name="Peeters S.H."/>
            <person name="Heuer A."/>
            <person name="Rast P."/>
            <person name="Oberbeckmann S."/>
            <person name="Bunk B."/>
            <person name="Jeske O."/>
            <person name="Meyerdierks A."/>
            <person name="Storesund J.E."/>
            <person name="Kallscheuer N."/>
            <person name="Luecker S."/>
            <person name="Lage O.M."/>
            <person name="Pohl T."/>
            <person name="Merkel B.J."/>
            <person name="Hornburger P."/>
            <person name="Mueller R.-W."/>
            <person name="Bruemmer F."/>
            <person name="Labrenz M."/>
            <person name="Spormann A.M."/>
            <person name="Op den Camp H."/>
            <person name="Overmann J."/>
            <person name="Amann R."/>
            <person name="Jetten M.S.M."/>
            <person name="Mascher T."/>
            <person name="Medema M.H."/>
            <person name="Devos D.P."/>
            <person name="Kaster A.-K."/>
            <person name="Ovreas L."/>
            <person name="Rohde M."/>
            <person name="Galperin M.Y."/>
            <person name="Jogler C."/>
        </authorList>
    </citation>
    <scope>NUCLEOTIDE SEQUENCE [LARGE SCALE GENOMIC DNA]</scope>
    <source>
        <strain evidence="6 7">Enr13</strain>
    </source>
</reference>
<evidence type="ECO:0000313" key="6">
    <source>
        <dbReference type="EMBL" id="QDV43933.1"/>
    </source>
</evidence>
<dbReference type="InterPro" id="IPR044068">
    <property type="entry name" value="CB"/>
</dbReference>
<dbReference type="PROSITE" id="PS51900">
    <property type="entry name" value="CB"/>
    <property type="match status" value="1"/>
</dbReference>
<sequence length="346" mass="40052">MSISLESVVVKYLEAKKLSRGTRKEYRSTVTKWVSWESCVDVDEIERIHVREFLDRVYANAIENGGSNPGRTANKAREHLRAILSWAWEQDFIEKLPRLPKPKPQRDVAGRHYLTKSDLNALYFATYQLPRPRGWKKNVTVGHHWRAALVVFFNYGVDTGTVFKCAGFHEPILWRHITWQPEPPNGQGQDSRHGWLYYRRVKTQKQFYRPMNRVVHTHLKSIRADSAQLDDAVFDGGTSRPNQQFQILCDLAGVKPKRDMETGEERPWVLKDLRKTCATYYDEHMPESSIEILGHSVGGVTYRHYAHRDPLAFKAILSIPQPEAFNALVQGFDGECPCCRRKFLQA</sequence>
<dbReference type="Proteomes" id="UP000319004">
    <property type="component" value="Chromosome"/>
</dbReference>
<dbReference type="InterPro" id="IPR011010">
    <property type="entry name" value="DNA_brk_join_enz"/>
</dbReference>
<evidence type="ECO:0000256" key="4">
    <source>
        <dbReference type="PROSITE-ProRule" id="PRU01248"/>
    </source>
</evidence>
<keyword evidence="2 4" id="KW-0238">DNA-binding</keyword>
<accession>A0A518HSV4</accession>
<dbReference type="InterPro" id="IPR013762">
    <property type="entry name" value="Integrase-like_cat_sf"/>
</dbReference>
<dbReference type="Gene3D" id="1.10.443.10">
    <property type="entry name" value="Intergrase catalytic core"/>
    <property type="match status" value="1"/>
</dbReference>
<name>A0A518HSV4_9BACT</name>
<protein>
    <recommendedName>
        <fullName evidence="5">Core-binding (CB) domain-containing protein</fullName>
    </recommendedName>
</protein>
<dbReference type="InterPro" id="IPR010998">
    <property type="entry name" value="Integrase_recombinase_N"/>
</dbReference>
<dbReference type="GO" id="GO:0006310">
    <property type="term" value="P:DNA recombination"/>
    <property type="evidence" value="ECO:0007669"/>
    <property type="project" value="UniProtKB-KW"/>
</dbReference>
<evidence type="ECO:0000259" key="5">
    <source>
        <dbReference type="PROSITE" id="PS51900"/>
    </source>
</evidence>
<dbReference type="GO" id="GO:0015074">
    <property type="term" value="P:DNA integration"/>
    <property type="evidence" value="ECO:0007669"/>
    <property type="project" value="UniProtKB-KW"/>
</dbReference>
<keyword evidence="7" id="KW-1185">Reference proteome</keyword>
<evidence type="ECO:0000256" key="2">
    <source>
        <dbReference type="ARBA" id="ARBA00023125"/>
    </source>
</evidence>